<evidence type="ECO:0000259" key="7">
    <source>
        <dbReference type="Pfam" id="PF05699"/>
    </source>
</evidence>
<feature type="non-terminal residue" evidence="9">
    <location>
        <position position="1"/>
    </location>
</feature>
<evidence type="ECO:0000256" key="3">
    <source>
        <dbReference type="ARBA" id="ARBA00022771"/>
    </source>
</evidence>
<evidence type="ECO:0000256" key="5">
    <source>
        <dbReference type="ARBA" id="ARBA00023125"/>
    </source>
</evidence>
<sequence>DVKTGNDVVERKKCKHIERSEIVRYIIHKGDSFSTPSHPAFVRLMRHANGHYDPHSRPTITRDSYKEFENFRQPLIDELSTLKCKIALTSDVWTPRHNNEHRYVCITAHWIDDNWVLQKRITSFRTCEFPHTGSQLYLHIIGILNDYNIVRKISTICFDNATNNTASVKLLPRHIKPPLDGKLFHVKCACHIFNLCVHDCLKVLSPSISKVRNSRPINDDDIRWNSTYLMLVCIEDDWAIAARIKDMLEPWYKTTLNCSGMLYPTSNMLPIELWQLSQSIANYRKDKAFGIEVVEMEDKYIKYYEDIQLLSLLAVVIDPRVKLTKLQTLLKGYYTHMCSESSPSKVAGTAMRKYEKVEKILYSLYEEYYKVFGTNISISSSNQSSSKKIRKSTWSLLEEDDVHSSGTNELVRYLEFRSYHNTPEEYESLDILKWWHENAYYYPVVSMMARDILNTPVSTVALEAAFSAGGKILTAERNRLSPRNVEVLVCTQDWIEAEL</sequence>
<accession>A0A022R0K4</accession>
<evidence type="ECO:0000259" key="8">
    <source>
        <dbReference type="Pfam" id="PF14372"/>
    </source>
</evidence>
<keyword evidence="3" id="KW-0863">Zinc-finger</keyword>
<keyword evidence="10" id="KW-1185">Reference proteome</keyword>
<dbReference type="InterPro" id="IPR025525">
    <property type="entry name" value="hAT-like_transposase_RNase-H"/>
</dbReference>
<evidence type="ECO:0000256" key="1">
    <source>
        <dbReference type="ARBA" id="ARBA00004123"/>
    </source>
</evidence>
<evidence type="ECO:0008006" key="11">
    <source>
        <dbReference type="Google" id="ProtNLM"/>
    </source>
</evidence>
<dbReference type="EMBL" id="KI630788">
    <property type="protein sequence ID" value="EYU33123.1"/>
    <property type="molecule type" value="Genomic_DNA"/>
</dbReference>
<dbReference type="Pfam" id="PF05699">
    <property type="entry name" value="Dimer_Tnp_hAT"/>
    <property type="match status" value="1"/>
</dbReference>
<reference evidence="9 10" key="1">
    <citation type="journal article" date="2013" name="Proc. Natl. Acad. Sci. U.S.A.">
        <title>Fine-scale variation in meiotic recombination in Mimulus inferred from population shotgun sequencing.</title>
        <authorList>
            <person name="Hellsten U."/>
            <person name="Wright K.M."/>
            <person name="Jenkins J."/>
            <person name="Shu S."/>
            <person name="Yuan Y."/>
            <person name="Wessler S.R."/>
            <person name="Schmutz J."/>
            <person name="Willis J.H."/>
            <person name="Rokhsar D.S."/>
        </authorList>
    </citation>
    <scope>NUCLEOTIDE SEQUENCE [LARGE SCALE GENOMIC DNA]</scope>
    <source>
        <strain evidence="10">cv. DUN x IM62</strain>
    </source>
</reference>
<evidence type="ECO:0000313" key="10">
    <source>
        <dbReference type="Proteomes" id="UP000030748"/>
    </source>
</evidence>
<dbReference type="GO" id="GO:0008270">
    <property type="term" value="F:zinc ion binding"/>
    <property type="evidence" value="ECO:0007669"/>
    <property type="project" value="UniProtKB-KW"/>
</dbReference>
<keyword evidence="2" id="KW-0479">Metal-binding</keyword>
<dbReference type="InterPro" id="IPR012337">
    <property type="entry name" value="RNaseH-like_sf"/>
</dbReference>
<feature type="domain" description="HAT C-terminal dimerisation" evidence="7">
    <location>
        <begin position="410"/>
        <end position="495"/>
    </location>
</feature>
<evidence type="ECO:0000313" key="9">
    <source>
        <dbReference type="EMBL" id="EYU33123.1"/>
    </source>
</evidence>
<dbReference type="GO" id="GO:0003677">
    <property type="term" value="F:DNA binding"/>
    <property type="evidence" value="ECO:0007669"/>
    <property type="project" value="UniProtKB-KW"/>
</dbReference>
<dbReference type="PANTHER" id="PTHR46481:SF10">
    <property type="entry name" value="ZINC FINGER BED DOMAIN-CONTAINING PROTEIN 39"/>
    <property type="match status" value="1"/>
</dbReference>
<dbReference type="Pfam" id="PF14372">
    <property type="entry name" value="hAT-like_RNase-H"/>
    <property type="match status" value="1"/>
</dbReference>
<dbReference type="GO" id="GO:0005634">
    <property type="term" value="C:nucleus"/>
    <property type="evidence" value="ECO:0007669"/>
    <property type="project" value="UniProtKB-SubCell"/>
</dbReference>
<name>A0A022R0K4_ERYGU</name>
<dbReference type="STRING" id="4155.A0A022R0K4"/>
<organism evidence="9 10">
    <name type="scientific">Erythranthe guttata</name>
    <name type="common">Yellow monkey flower</name>
    <name type="synonym">Mimulus guttatus</name>
    <dbReference type="NCBI Taxonomy" id="4155"/>
    <lineage>
        <taxon>Eukaryota</taxon>
        <taxon>Viridiplantae</taxon>
        <taxon>Streptophyta</taxon>
        <taxon>Embryophyta</taxon>
        <taxon>Tracheophyta</taxon>
        <taxon>Spermatophyta</taxon>
        <taxon>Magnoliopsida</taxon>
        <taxon>eudicotyledons</taxon>
        <taxon>Gunneridae</taxon>
        <taxon>Pentapetalae</taxon>
        <taxon>asterids</taxon>
        <taxon>lamiids</taxon>
        <taxon>Lamiales</taxon>
        <taxon>Phrymaceae</taxon>
        <taxon>Erythranthe</taxon>
    </lineage>
</organism>
<dbReference type="GO" id="GO:0046983">
    <property type="term" value="F:protein dimerization activity"/>
    <property type="evidence" value="ECO:0007669"/>
    <property type="project" value="InterPro"/>
</dbReference>
<evidence type="ECO:0000256" key="6">
    <source>
        <dbReference type="ARBA" id="ARBA00023242"/>
    </source>
</evidence>
<keyword evidence="6" id="KW-0539">Nucleus</keyword>
<comment type="subcellular location">
    <subcellularLocation>
        <location evidence="1">Nucleus</location>
    </subcellularLocation>
</comment>
<dbReference type="SUPFAM" id="SSF53098">
    <property type="entry name" value="Ribonuclease H-like"/>
    <property type="match status" value="1"/>
</dbReference>
<keyword evidence="5" id="KW-0238">DNA-binding</keyword>
<evidence type="ECO:0000256" key="4">
    <source>
        <dbReference type="ARBA" id="ARBA00022833"/>
    </source>
</evidence>
<gene>
    <name evidence="9" type="ORF">MIMGU_mgv1a024326mg</name>
</gene>
<proteinExistence type="predicted"/>
<dbReference type="PANTHER" id="PTHR46481">
    <property type="entry name" value="ZINC FINGER BED DOMAIN-CONTAINING PROTEIN 4"/>
    <property type="match status" value="1"/>
</dbReference>
<keyword evidence="4" id="KW-0862">Zinc</keyword>
<dbReference type="Proteomes" id="UP000030748">
    <property type="component" value="Unassembled WGS sequence"/>
</dbReference>
<protein>
    <recommendedName>
        <fullName evidence="11">HAT C-terminal dimerisation domain-containing protein</fullName>
    </recommendedName>
</protein>
<feature type="domain" description="hAT-like transposase RNase-H fold" evidence="8">
    <location>
        <begin position="260"/>
        <end position="368"/>
    </location>
</feature>
<dbReference type="InterPro" id="IPR008906">
    <property type="entry name" value="HATC_C_dom"/>
</dbReference>
<evidence type="ECO:0000256" key="2">
    <source>
        <dbReference type="ARBA" id="ARBA00022723"/>
    </source>
</evidence>
<dbReference type="InterPro" id="IPR052035">
    <property type="entry name" value="ZnF_BED_domain_contain"/>
</dbReference>
<dbReference type="AlphaFoldDB" id="A0A022R0K4"/>